<dbReference type="AlphaFoldDB" id="A0A0F9HWA9"/>
<evidence type="ECO:0000313" key="3">
    <source>
        <dbReference type="EMBL" id="KKL85985.1"/>
    </source>
</evidence>
<reference evidence="3" key="1">
    <citation type="journal article" date="2015" name="Nature">
        <title>Complex archaea that bridge the gap between prokaryotes and eukaryotes.</title>
        <authorList>
            <person name="Spang A."/>
            <person name="Saw J.H."/>
            <person name="Jorgensen S.L."/>
            <person name="Zaremba-Niedzwiedzka K."/>
            <person name="Martijn J."/>
            <person name="Lind A.E."/>
            <person name="van Eijk R."/>
            <person name="Schleper C."/>
            <person name="Guy L."/>
            <person name="Ettema T.J."/>
        </authorList>
    </citation>
    <scope>NUCLEOTIDE SEQUENCE</scope>
</reference>
<dbReference type="EMBL" id="LAZR01021248">
    <property type="protein sequence ID" value="KKL85985.1"/>
    <property type="molecule type" value="Genomic_DNA"/>
</dbReference>
<organism evidence="3">
    <name type="scientific">marine sediment metagenome</name>
    <dbReference type="NCBI Taxonomy" id="412755"/>
    <lineage>
        <taxon>unclassified sequences</taxon>
        <taxon>metagenomes</taxon>
        <taxon>ecological metagenomes</taxon>
    </lineage>
</organism>
<feature type="domain" description="HNH nuclease" evidence="2">
    <location>
        <begin position="106"/>
        <end position="142"/>
    </location>
</feature>
<dbReference type="InterPro" id="IPR044925">
    <property type="entry name" value="His-Me_finger_sf"/>
</dbReference>
<name>A0A0F9HWA9_9ZZZZ</name>
<keyword evidence="1" id="KW-0175">Coiled coil</keyword>
<dbReference type="SUPFAM" id="SSF54060">
    <property type="entry name" value="His-Me finger endonucleases"/>
    <property type="match status" value="1"/>
</dbReference>
<feature type="coiled-coil region" evidence="1">
    <location>
        <begin position="149"/>
        <end position="176"/>
    </location>
</feature>
<dbReference type="InterPro" id="IPR003615">
    <property type="entry name" value="HNH_nuc"/>
</dbReference>
<gene>
    <name evidence="3" type="ORF">LCGC14_1949260</name>
</gene>
<protein>
    <recommendedName>
        <fullName evidence="2">HNH nuclease domain-containing protein</fullName>
    </recommendedName>
</protein>
<proteinExistence type="predicted"/>
<dbReference type="Gene3D" id="3.90.75.20">
    <property type="match status" value="1"/>
</dbReference>
<evidence type="ECO:0000256" key="1">
    <source>
        <dbReference type="SAM" id="Coils"/>
    </source>
</evidence>
<comment type="caution">
    <text evidence="3">The sequence shown here is derived from an EMBL/GenBank/DDBJ whole genome shotgun (WGS) entry which is preliminary data.</text>
</comment>
<accession>A0A0F9HWA9</accession>
<sequence length="201" mass="23402">MPNLGDITHCKKLGHKGRNYYIWHACIDCGKEQWVLRAHGLPLFNRCRNCAAQESSKRRNIIIKKGPANKGWKGGKYYNMGYIFVHSLVDDFFSPMAYSNGYILEHRLVMAKHLNRCLLSWEIVHHKNGIKDDNRIENLELIRGRGRHNTQMQRQITQLEKQVAILQKRVTLLEADNIALREAVTVPLTRKDLYGRVKLIE</sequence>
<evidence type="ECO:0000259" key="2">
    <source>
        <dbReference type="Pfam" id="PF13392"/>
    </source>
</evidence>
<dbReference type="Pfam" id="PF13392">
    <property type="entry name" value="HNH_3"/>
    <property type="match status" value="1"/>
</dbReference>